<comment type="caution">
    <text evidence="2">The sequence shown here is derived from an EMBL/GenBank/DDBJ whole genome shotgun (WGS) entry which is preliminary data.</text>
</comment>
<dbReference type="NCBIfam" id="TIGR01764">
    <property type="entry name" value="excise"/>
    <property type="match status" value="1"/>
</dbReference>
<protein>
    <submittedName>
        <fullName evidence="2">Transcriptional regulator</fullName>
    </submittedName>
</protein>
<sequence>MPGKIYTVSDLCERLQLHPDTVRDWITSGRLEAFKVGRRWRIPEDALVTSDVFDPAAVDALA</sequence>
<gene>
    <name evidence="2" type="ORF">CRI94_17335</name>
</gene>
<evidence type="ECO:0000313" key="2">
    <source>
        <dbReference type="EMBL" id="PEN10380.1"/>
    </source>
</evidence>
<dbReference type="SUPFAM" id="SSF46955">
    <property type="entry name" value="Putative DNA-binding domain"/>
    <property type="match status" value="1"/>
</dbReference>
<dbReference type="AlphaFoldDB" id="A0A2A8CU33"/>
<dbReference type="GO" id="GO:0003677">
    <property type="term" value="F:DNA binding"/>
    <property type="evidence" value="ECO:0007669"/>
    <property type="project" value="InterPro"/>
</dbReference>
<dbReference type="InterPro" id="IPR041657">
    <property type="entry name" value="HTH_17"/>
</dbReference>
<dbReference type="RefSeq" id="WP_098079339.1">
    <property type="nucleotide sequence ID" value="NZ_PDEQ01000015.1"/>
</dbReference>
<dbReference type="EMBL" id="PDEQ01000015">
    <property type="protein sequence ID" value="PEN10380.1"/>
    <property type="molecule type" value="Genomic_DNA"/>
</dbReference>
<dbReference type="InterPro" id="IPR010093">
    <property type="entry name" value="SinI_DNA-bd"/>
</dbReference>
<reference evidence="2 3" key="1">
    <citation type="submission" date="2017-10" db="EMBL/GenBank/DDBJ databases">
        <title>Draft genome of Longibacter Salinarum.</title>
        <authorList>
            <person name="Goh K.M."/>
            <person name="Shamsir M.S."/>
            <person name="Lim S.W."/>
        </authorList>
    </citation>
    <scope>NUCLEOTIDE SEQUENCE [LARGE SCALE GENOMIC DNA]</scope>
    <source>
        <strain evidence="2 3">KCTC 52045</strain>
    </source>
</reference>
<organism evidence="2 3">
    <name type="scientific">Longibacter salinarum</name>
    <dbReference type="NCBI Taxonomy" id="1850348"/>
    <lineage>
        <taxon>Bacteria</taxon>
        <taxon>Pseudomonadati</taxon>
        <taxon>Rhodothermota</taxon>
        <taxon>Rhodothermia</taxon>
        <taxon>Rhodothermales</taxon>
        <taxon>Salisaetaceae</taxon>
        <taxon>Longibacter</taxon>
    </lineage>
</organism>
<proteinExistence type="predicted"/>
<evidence type="ECO:0000313" key="3">
    <source>
        <dbReference type="Proteomes" id="UP000220102"/>
    </source>
</evidence>
<dbReference type="InterPro" id="IPR009061">
    <property type="entry name" value="DNA-bd_dom_put_sf"/>
</dbReference>
<dbReference type="Pfam" id="PF12728">
    <property type="entry name" value="HTH_17"/>
    <property type="match status" value="1"/>
</dbReference>
<feature type="domain" description="Helix-turn-helix" evidence="1">
    <location>
        <begin position="6"/>
        <end position="47"/>
    </location>
</feature>
<accession>A0A2A8CU33</accession>
<keyword evidence="3" id="KW-1185">Reference proteome</keyword>
<dbReference type="OrthoDB" id="26294at2"/>
<dbReference type="Proteomes" id="UP000220102">
    <property type="component" value="Unassembled WGS sequence"/>
</dbReference>
<name>A0A2A8CU33_9BACT</name>
<evidence type="ECO:0000259" key="1">
    <source>
        <dbReference type="Pfam" id="PF12728"/>
    </source>
</evidence>